<dbReference type="GO" id="GO:0034098">
    <property type="term" value="C:VCP-NPL4-UFD1 AAA ATPase complex"/>
    <property type="evidence" value="ECO:0007669"/>
    <property type="project" value="TreeGrafter"/>
</dbReference>
<evidence type="ECO:0000259" key="6">
    <source>
        <dbReference type="Pfam" id="PF24842"/>
    </source>
</evidence>
<dbReference type="Proteomes" id="UP001217417">
    <property type="component" value="Unassembled WGS sequence"/>
</dbReference>
<accession>A0AAD7QM37</accession>
<dbReference type="GO" id="GO:0031593">
    <property type="term" value="F:polyubiquitin modification-dependent protein binding"/>
    <property type="evidence" value="ECO:0007669"/>
    <property type="project" value="TreeGrafter"/>
</dbReference>
<dbReference type="Pfam" id="PF24842">
    <property type="entry name" value="UFD1_N2"/>
    <property type="match status" value="1"/>
</dbReference>
<dbReference type="Gene3D" id="2.40.40.50">
    <property type="entry name" value="Ubiquitin fusion degradation protein UFD1, N-terminal domain"/>
    <property type="match status" value="1"/>
</dbReference>
<dbReference type="InterPro" id="IPR032353">
    <property type="entry name" value="AZUL"/>
</dbReference>
<dbReference type="Gene3D" id="3.10.330.10">
    <property type="match status" value="1"/>
</dbReference>
<feature type="domain" description="Ubiquitin fusion degradation protein UFD1 N-terminal subdomain 2" evidence="6">
    <location>
        <begin position="114"/>
        <end position="191"/>
    </location>
</feature>
<dbReference type="InterPro" id="IPR055418">
    <property type="entry name" value="UFD1_N2"/>
</dbReference>
<organism evidence="7 8">
    <name type="scientific">Lipomyces tetrasporus</name>
    <dbReference type="NCBI Taxonomy" id="54092"/>
    <lineage>
        <taxon>Eukaryota</taxon>
        <taxon>Fungi</taxon>
        <taxon>Dikarya</taxon>
        <taxon>Ascomycota</taxon>
        <taxon>Saccharomycotina</taxon>
        <taxon>Lipomycetes</taxon>
        <taxon>Lipomycetales</taxon>
        <taxon>Lipomycetaceae</taxon>
        <taxon>Lipomyces</taxon>
    </lineage>
</organism>
<dbReference type="AlphaFoldDB" id="A0AAD7QM37"/>
<comment type="similarity">
    <text evidence="1">Belongs to the UFD1 family.</text>
</comment>
<evidence type="ECO:0000259" key="3">
    <source>
        <dbReference type="Pfam" id="PF03152"/>
    </source>
</evidence>
<feature type="domain" description="Ubiquitin fusion degradation protein UFD1 N-terminal subdomain 1" evidence="3">
    <location>
        <begin position="15"/>
        <end position="91"/>
    </location>
</feature>
<reference evidence="7" key="1">
    <citation type="submission" date="2023-03" db="EMBL/GenBank/DDBJ databases">
        <title>Near-Complete genome sequence of Lipomyces tetrasporous NRRL Y-64009, an oleaginous yeast capable of growing on lignocellulosic hydrolysates.</title>
        <authorList>
            <consortium name="Lawrence Berkeley National Laboratory"/>
            <person name="Jagtap S.S."/>
            <person name="Liu J.-J."/>
            <person name="Walukiewicz H.E."/>
            <person name="Pangilinan J."/>
            <person name="Lipzen A."/>
            <person name="Ahrendt S."/>
            <person name="Koriabine M."/>
            <person name="Cobaugh K."/>
            <person name="Salamov A."/>
            <person name="Yoshinaga Y."/>
            <person name="Ng V."/>
            <person name="Daum C."/>
            <person name="Grigoriev I.V."/>
            <person name="Slininger P.J."/>
            <person name="Dien B.S."/>
            <person name="Jin Y.-S."/>
            <person name="Rao C.V."/>
        </authorList>
    </citation>
    <scope>NUCLEOTIDE SEQUENCE</scope>
    <source>
        <strain evidence="7">NRRL Y-64009</strain>
    </source>
</reference>
<evidence type="ECO:0000256" key="2">
    <source>
        <dbReference type="ARBA" id="ARBA00022786"/>
    </source>
</evidence>
<proteinExistence type="inferred from homology"/>
<evidence type="ECO:0000259" key="5">
    <source>
        <dbReference type="Pfam" id="PF21366"/>
    </source>
</evidence>
<evidence type="ECO:0000313" key="7">
    <source>
        <dbReference type="EMBL" id="KAJ8097827.1"/>
    </source>
</evidence>
<dbReference type="InterPro" id="IPR049439">
    <property type="entry name" value="TRAFD1-XIAF1_Znf"/>
</dbReference>
<dbReference type="Pfam" id="PF21366">
    <property type="entry name" value="TRAFD1-XIAF1_ZnF"/>
    <property type="match status" value="1"/>
</dbReference>
<protein>
    <submittedName>
        <fullName evidence="7">Ubiquitin fusion degradation protein UFD1-domain-containing protein</fullName>
    </submittedName>
</protein>
<sequence>MTTPTSSTVLVPRIRGALAHSDRIVLPQSVLEQLLSEAGRESLPSPLTFRVFNPATNAYTHCGVREFSAPESTVLISPQIASTLGVSEKQLQASSTQDGSTPPVLLVSKCDLPKGTFVSLCPLDTNYLTMDDNWKALLESALQASYTTLTEGQTFSIVNPATREAITLLVNNLQPEKAVCIVETDLTVDITAMSEDHAWKSVAHRDAKRKVESGKVATISQDAPVRGTFSDLSQVFLFDLKSWDRSRPVIVELEVLDAGDSSERDIDGRAADVFVSIDEHPSKDYFLWSTQTDEKNVISIAPSNSFLATAEKITLAVRSCVVPLSFSLMVSQEEGIVEQKSAPAPQSESRQCPNCKQLFPPRTFQLHTAFCERNNLLCPHLGCGRIFRRQDGIPASHWHCDLDSFSCDSVSTKEKHILAHHTLATCVCGESFPSQQHLAHHRATICPQKLHICRFCHLRLPQESRDSQSDLLAGYTGHEFRCGTRTTDCPRCNRIVKLRDLDSHMQLHELQRVSAPLPRICANALCVRVIDDDPAAANSNSLGLCSSCFGPLYSPMHDPTGARLKGRIERRYFIQLTTGCKRSYCTNPACVTGRTNSNLPKLAPAEVAAMVKELTEGGKLEFCVDDGMTRRRRLVNWIGDDNEFARPWICRAVGEVRVGGEDDDPTSSEAKARSWLVENGVRITEVR</sequence>
<dbReference type="EMBL" id="JARPMG010000010">
    <property type="protein sequence ID" value="KAJ8097827.1"/>
    <property type="molecule type" value="Genomic_DNA"/>
</dbReference>
<dbReference type="InterPro" id="IPR042299">
    <property type="entry name" value="Ufd1-like_Nn"/>
</dbReference>
<dbReference type="InterPro" id="IPR055417">
    <property type="entry name" value="UFD1_N1"/>
</dbReference>
<keyword evidence="8" id="KW-1185">Reference proteome</keyword>
<dbReference type="PANTHER" id="PTHR12555:SF15">
    <property type="entry name" value="FUSION DEGRADATION PROTEIN (UFD1), PUTATIVE (AFU_ORTHOLOGUE AFUA_4G04640)-RELATED"/>
    <property type="match status" value="1"/>
</dbReference>
<dbReference type="Pfam" id="PF23580">
    <property type="entry name" value="Znf_XAF1_N"/>
    <property type="match status" value="1"/>
</dbReference>
<keyword evidence="2" id="KW-0833">Ubl conjugation pathway</keyword>
<dbReference type="GO" id="GO:0006511">
    <property type="term" value="P:ubiquitin-dependent protein catabolic process"/>
    <property type="evidence" value="ECO:0007669"/>
    <property type="project" value="InterPro"/>
</dbReference>
<name>A0AAD7QM37_9ASCO</name>
<gene>
    <name evidence="7" type="ORF">POJ06DRAFT_23073</name>
</gene>
<dbReference type="GeneID" id="80880948"/>
<dbReference type="Pfam" id="PF03152">
    <property type="entry name" value="UFD1_N1"/>
    <property type="match status" value="1"/>
</dbReference>
<evidence type="ECO:0000259" key="4">
    <source>
        <dbReference type="Pfam" id="PF16558"/>
    </source>
</evidence>
<dbReference type="RefSeq" id="XP_056041277.1">
    <property type="nucleotide sequence ID" value="XM_056185782.1"/>
</dbReference>
<feature type="domain" description="TRAFD1/XAF1 zinc finger" evidence="5">
    <location>
        <begin position="477"/>
        <end position="504"/>
    </location>
</feature>
<dbReference type="InterPro" id="IPR042556">
    <property type="entry name" value="AZUL_sf"/>
</dbReference>
<dbReference type="Pfam" id="PF16558">
    <property type="entry name" value="AZUL"/>
    <property type="match status" value="1"/>
</dbReference>
<dbReference type="InterPro" id="IPR004854">
    <property type="entry name" value="Ufd1-like"/>
</dbReference>
<dbReference type="GO" id="GO:0036503">
    <property type="term" value="P:ERAD pathway"/>
    <property type="evidence" value="ECO:0007669"/>
    <property type="project" value="TreeGrafter"/>
</dbReference>
<feature type="domain" description="Ubiquitin-protein ligase E3A N-terminal zinc-binding" evidence="4">
    <location>
        <begin position="570"/>
        <end position="616"/>
    </location>
</feature>
<dbReference type="Gene3D" id="6.10.130.10">
    <property type="entry name" value="Ubiquitin-protein ligase E3A, N-terminal zinc-binding domain (AZUL)"/>
    <property type="match status" value="1"/>
</dbReference>
<evidence type="ECO:0000256" key="1">
    <source>
        <dbReference type="ARBA" id="ARBA00006043"/>
    </source>
</evidence>
<evidence type="ECO:0000313" key="8">
    <source>
        <dbReference type="Proteomes" id="UP001217417"/>
    </source>
</evidence>
<dbReference type="PANTHER" id="PTHR12555">
    <property type="entry name" value="UBIQUITIN FUSION DEGRADATON PROTEIN 1"/>
    <property type="match status" value="1"/>
</dbReference>
<comment type="caution">
    <text evidence="7">The sequence shown here is derived from an EMBL/GenBank/DDBJ whole genome shotgun (WGS) entry which is preliminary data.</text>
</comment>